<dbReference type="PANTHER" id="PTHR34365">
    <property type="entry name" value="ENOLASE (DUF1399)"/>
    <property type="match status" value="1"/>
</dbReference>
<evidence type="ECO:0000313" key="2">
    <source>
        <dbReference type="EMBL" id="KAG2432249.1"/>
    </source>
</evidence>
<accession>A0A835SS84</accession>
<evidence type="ECO:0000256" key="1">
    <source>
        <dbReference type="SAM" id="MobiDB-lite"/>
    </source>
</evidence>
<dbReference type="OrthoDB" id="2684236at2759"/>
<name>A0A835SS84_CHLIN</name>
<feature type="compositionally biased region" description="Low complexity" evidence="1">
    <location>
        <begin position="409"/>
        <end position="425"/>
    </location>
</feature>
<dbReference type="PANTHER" id="PTHR34365:SF7">
    <property type="entry name" value="GLYCINE-RICH DOMAIN-CONTAINING PROTEIN 1"/>
    <property type="match status" value="1"/>
</dbReference>
<feature type="region of interest" description="Disordered" evidence="1">
    <location>
        <begin position="405"/>
        <end position="452"/>
    </location>
</feature>
<sequence length="651" mass="68126">MEAVSESEDLAWFPVDTGVADFLRLLHAADTFPRGGLYSGYYAIQAALRYERYWAELLKTQRLGKGGAAILPPLDVAYAWLVHRQNPAGYKAAMRALGVKQPHPVTSEQAFGFSVDRQDQAAWKEVARARAQWPPPAPGSIYDVENEVQAYGTPRCAVGLANSMGHFSRLLHTWLRPHFLDSAFLKRAWGRFTKFLRLHAAHPQEVLVPAADVALLWHTYLGLSDKYEEMCARVFCDLQKAQPPALWRPDYLTLSPDQLSVAYGKTAVLYTAAYGEPYADPDTAWIGPEVPYPLAAPGSPVAAFLVCLDDIPRPSVHQPAVAWAETQLGWGQAWSGWKVPRAGAHALYIAWLMSRRAEHFYDNAAYQRCCLPNTLVRTKAISTGVAAVVSCAYFLDLPATSKVGRDSSGAAAANGAAPRQQSQEPQPEPQPLPLPKSAAGGFSPHDPERLLSPSSQEHFMAGLSQLLTAAAGGSGGGAGGGAGGSGAAAAGSAAAQAAAAAGAVSSSGHGTTAVLWSILSAKSAAELAQAKYKSAWKVACTSGDVGRMQALYQYKKYNARDRDHVYYYGRTDYYNAGTLCYAAGADAYAFDEPRRNAFDGTMEAGAAGAGGGGGGDGGGWGGGWGGEGGGGGAAGCGGGGGGGCGGGGGGG</sequence>
<evidence type="ECO:0000313" key="3">
    <source>
        <dbReference type="Proteomes" id="UP000650467"/>
    </source>
</evidence>
<keyword evidence="3" id="KW-1185">Reference proteome</keyword>
<dbReference type="InterPro" id="IPR009836">
    <property type="entry name" value="GRDP-like"/>
</dbReference>
<protein>
    <submittedName>
        <fullName evidence="2">Uncharacterized protein</fullName>
    </submittedName>
</protein>
<proteinExistence type="predicted"/>
<dbReference type="Pfam" id="PF07173">
    <property type="entry name" value="GRDP-like"/>
    <property type="match status" value="1"/>
</dbReference>
<dbReference type="EMBL" id="JAEHOC010000022">
    <property type="protein sequence ID" value="KAG2432249.1"/>
    <property type="molecule type" value="Genomic_DNA"/>
</dbReference>
<dbReference type="Proteomes" id="UP000650467">
    <property type="component" value="Unassembled WGS sequence"/>
</dbReference>
<organism evidence="2 3">
    <name type="scientific">Chlamydomonas incerta</name>
    <dbReference type="NCBI Taxonomy" id="51695"/>
    <lineage>
        <taxon>Eukaryota</taxon>
        <taxon>Viridiplantae</taxon>
        <taxon>Chlorophyta</taxon>
        <taxon>core chlorophytes</taxon>
        <taxon>Chlorophyceae</taxon>
        <taxon>CS clade</taxon>
        <taxon>Chlamydomonadales</taxon>
        <taxon>Chlamydomonadaceae</taxon>
        <taxon>Chlamydomonas</taxon>
    </lineage>
</organism>
<gene>
    <name evidence="2" type="ORF">HXX76_009167</name>
</gene>
<reference evidence="2" key="1">
    <citation type="journal article" date="2020" name="bioRxiv">
        <title>Comparative genomics of Chlamydomonas.</title>
        <authorList>
            <person name="Craig R.J."/>
            <person name="Hasan A.R."/>
            <person name="Ness R.W."/>
            <person name="Keightley P.D."/>
        </authorList>
    </citation>
    <scope>NUCLEOTIDE SEQUENCE</scope>
    <source>
        <strain evidence="2">SAG 7.73</strain>
    </source>
</reference>
<dbReference type="AlphaFoldDB" id="A0A835SS84"/>
<comment type="caution">
    <text evidence="2">The sequence shown here is derived from an EMBL/GenBank/DDBJ whole genome shotgun (WGS) entry which is preliminary data.</text>
</comment>